<dbReference type="Gene3D" id="2.40.100.10">
    <property type="entry name" value="Cyclophilin-like"/>
    <property type="match status" value="1"/>
</dbReference>
<organism evidence="5 6">
    <name type="scientific">Marinobacter suaedae</name>
    <dbReference type="NCBI Taxonomy" id="3057675"/>
    <lineage>
        <taxon>Bacteria</taxon>
        <taxon>Pseudomonadati</taxon>
        <taxon>Pseudomonadota</taxon>
        <taxon>Gammaproteobacteria</taxon>
        <taxon>Pseudomonadales</taxon>
        <taxon>Marinobacteraceae</taxon>
        <taxon>Marinobacter</taxon>
    </lineage>
</organism>
<proteinExistence type="predicted"/>
<dbReference type="InterPro" id="IPR052708">
    <property type="entry name" value="PxpC"/>
</dbReference>
<sequence>MKLFRVLQPGPRTTIQDSGRQHYQRHGLAQGGAADRFAFLSCNKLLDNDLNDACLEMTLGGLSMEALANVSIAIAGADCQATINGVFAPAWQSYALRAGDRLSFSTPGTGRHTYLAVKGGLRSAHKFDSQSVVVREQIAGLSALEEGDSLVGVSQQPRLARYVPEELIPAYDAPLTMGVVPGYQFERFSSTDRARFVTSTYQLSSQSDRMGYRLENGTLGSPPEGIVSEGIAFGAVQVPGDGNPVILLQDRQTIGGYPKLGSLCAVDCYRLAQARPGQSIGFRWIDISEAQSARVLFEERFRRSRWTSQGDLVWS</sequence>
<evidence type="ECO:0000256" key="3">
    <source>
        <dbReference type="ARBA" id="ARBA00022840"/>
    </source>
</evidence>
<evidence type="ECO:0000256" key="1">
    <source>
        <dbReference type="ARBA" id="ARBA00022741"/>
    </source>
</evidence>
<evidence type="ECO:0000259" key="4">
    <source>
        <dbReference type="SMART" id="SM00797"/>
    </source>
</evidence>
<comment type="caution">
    <text evidence="5">The sequence shown here is derived from an EMBL/GenBank/DDBJ whole genome shotgun (WGS) entry which is preliminary data.</text>
</comment>
<keyword evidence="2" id="KW-0378">Hydrolase</keyword>
<dbReference type="SMART" id="SM00797">
    <property type="entry name" value="AHS2"/>
    <property type="match status" value="1"/>
</dbReference>
<feature type="domain" description="Carboxyltransferase" evidence="4">
    <location>
        <begin position="25"/>
        <end position="301"/>
    </location>
</feature>
<keyword evidence="6" id="KW-1185">Reference proteome</keyword>
<dbReference type="PANTHER" id="PTHR43309:SF4">
    <property type="entry name" value="CARBOXYLTRANSFERASE DOMAIN-CONTAINING PROTEIN"/>
    <property type="match status" value="1"/>
</dbReference>
<dbReference type="InterPro" id="IPR029000">
    <property type="entry name" value="Cyclophilin-like_dom_sf"/>
</dbReference>
<keyword evidence="1" id="KW-0547">Nucleotide-binding</keyword>
<dbReference type="Pfam" id="PF02626">
    <property type="entry name" value="CT_A_B"/>
    <property type="match status" value="1"/>
</dbReference>
<evidence type="ECO:0000256" key="2">
    <source>
        <dbReference type="ARBA" id="ARBA00022801"/>
    </source>
</evidence>
<accession>A0ABT8W2A2</accession>
<gene>
    <name evidence="5" type="ORF">QVZ43_11190</name>
</gene>
<keyword evidence="3" id="KW-0067">ATP-binding</keyword>
<dbReference type="EMBL" id="JAUMIS010000002">
    <property type="protein sequence ID" value="MDO3722288.1"/>
    <property type="molecule type" value="Genomic_DNA"/>
</dbReference>
<dbReference type="SUPFAM" id="SSF50891">
    <property type="entry name" value="Cyclophilin-like"/>
    <property type="match status" value="1"/>
</dbReference>
<reference evidence="5" key="1">
    <citation type="submission" date="2023-07" db="EMBL/GenBank/DDBJ databases">
        <title>Marinobacter sp. chi1 genome sequencing and assembly.</title>
        <authorList>
            <person name="Park S."/>
        </authorList>
    </citation>
    <scope>NUCLEOTIDE SEQUENCE</scope>
    <source>
        <strain evidence="5">Chi1</strain>
    </source>
</reference>
<evidence type="ECO:0000313" key="5">
    <source>
        <dbReference type="EMBL" id="MDO3722288.1"/>
    </source>
</evidence>
<dbReference type="RefSeq" id="WP_302910004.1">
    <property type="nucleotide sequence ID" value="NZ_JAUMIS010000002.1"/>
</dbReference>
<name>A0ABT8W2A2_9GAMM</name>
<evidence type="ECO:0000313" key="6">
    <source>
        <dbReference type="Proteomes" id="UP001168640"/>
    </source>
</evidence>
<protein>
    <submittedName>
        <fullName evidence="5">Biotin-dependent carboxyltransferase family protein</fullName>
    </submittedName>
</protein>
<dbReference type="PANTHER" id="PTHR43309">
    <property type="entry name" value="5-OXOPROLINASE SUBUNIT C"/>
    <property type="match status" value="1"/>
</dbReference>
<dbReference type="InterPro" id="IPR003778">
    <property type="entry name" value="CT_A_B"/>
</dbReference>
<dbReference type="Proteomes" id="UP001168640">
    <property type="component" value="Unassembled WGS sequence"/>
</dbReference>